<proteinExistence type="predicted"/>
<sequence length="51" mass="6287">MCVCVSSFFCYNERMHKRNFKIKSSRLKNMEEVIPNLILRFKQIFKMKLKQ</sequence>
<comment type="caution">
    <text evidence="1">The sequence shown here is derived from an EMBL/GenBank/DDBJ whole genome shotgun (WGS) entry which is preliminary data.</text>
</comment>
<evidence type="ECO:0000313" key="1">
    <source>
        <dbReference type="EMBL" id="OUA08762.1"/>
    </source>
</evidence>
<dbReference type="EMBL" id="NFEL01000043">
    <property type="protein sequence ID" value="OUA08762.1"/>
    <property type="molecule type" value="Genomic_DNA"/>
</dbReference>
<organism evidence="1 2">
    <name type="scientific">Bacillus thuringiensis subsp. finitimus</name>
    <dbReference type="NCBI Taxonomy" id="29337"/>
    <lineage>
        <taxon>Bacteria</taxon>
        <taxon>Bacillati</taxon>
        <taxon>Bacillota</taxon>
        <taxon>Bacilli</taxon>
        <taxon>Bacillales</taxon>
        <taxon>Bacillaceae</taxon>
        <taxon>Bacillus</taxon>
        <taxon>Bacillus cereus group</taxon>
    </lineage>
</organism>
<dbReference type="Proteomes" id="UP000195030">
    <property type="component" value="Unassembled WGS sequence"/>
</dbReference>
<accession>A0A243GLU6</accession>
<evidence type="ECO:0000313" key="2">
    <source>
        <dbReference type="Proteomes" id="UP000195030"/>
    </source>
</evidence>
<name>A0A243GLU6_BACTF</name>
<reference evidence="1 2" key="1">
    <citation type="submission" date="2016-10" db="EMBL/GenBank/DDBJ databases">
        <title>Comparative genomics of Bacillus thuringiensis reveals a path to pathogens against multiple invertebrate hosts.</title>
        <authorList>
            <person name="Zheng J."/>
            <person name="Gao Q."/>
            <person name="Liu H."/>
            <person name="Peng D."/>
            <person name="Ruan L."/>
            <person name="Sun M."/>
        </authorList>
    </citation>
    <scope>NUCLEOTIDE SEQUENCE [LARGE SCALE GENOMIC DNA]</scope>
    <source>
        <strain evidence="1">CTC</strain>
    </source>
</reference>
<gene>
    <name evidence="1" type="ORF">BK772_13240</name>
</gene>
<protein>
    <submittedName>
        <fullName evidence="1">Uncharacterized protein</fullName>
    </submittedName>
</protein>
<dbReference type="AlphaFoldDB" id="A0A243GLU6"/>